<accession>A0A843YKY5</accession>
<sequence>MPEMRFTIRWPDGQEESCYSPSSVVTEFLSADTTYALSDFVIRSRLALDKASGRVAAKYGYRCSRAEAQLDRIEAQAKQFEDTAPVQCLRIG</sequence>
<keyword evidence="2" id="KW-1185">Reference proteome</keyword>
<dbReference type="EMBL" id="WIBF01000010">
    <property type="protein sequence ID" value="MQQ09863.1"/>
    <property type="molecule type" value="Genomic_DNA"/>
</dbReference>
<comment type="caution">
    <text evidence="1">The sequence shown here is derived from an EMBL/GenBank/DDBJ whole genome shotgun (WGS) entry which is preliminary data.</text>
</comment>
<organism evidence="1 2">
    <name type="scientific">Tritonibacter litoralis</name>
    <dbReference type="NCBI Taxonomy" id="2662264"/>
    <lineage>
        <taxon>Bacteria</taxon>
        <taxon>Pseudomonadati</taxon>
        <taxon>Pseudomonadota</taxon>
        <taxon>Alphaproteobacteria</taxon>
        <taxon>Rhodobacterales</taxon>
        <taxon>Paracoccaceae</taxon>
        <taxon>Tritonibacter</taxon>
    </lineage>
</organism>
<dbReference type="AlphaFoldDB" id="A0A843YKY5"/>
<dbReference type="RefSeq" id="WP_153216831.1">
    <property type="nucleotide sequence ID" value="NZ_WIBF01000010.1"/>
</dbReference>
<name>A0A843YKY5_9RHOB</name>
<dbReference type="NCBIfam" id="TIGR04042">
    <property type="entry name" value="MSMEG_0570_fam"/>
    <property type="match status" value="1"/>
</dbReference>
<dbReference type="InterPro" id="IPR023846">
    <property type="entry name" value="CHP04042_MSMEG0570"/>
</dbReference>
<dbReference type="Proteomes" id="UP000444174">
    <property type="component" value="Unassembled WGS sequence"/>
</dbReference>
<proteinExistence type="predicted"/>
<reference evidence="1 2" key="1">
    <citation type="submission" date="2019-10" db="EMBL/GenBank/DDBJ databases">
        <title>Epibacterium sp. nov., isolated from seawater.</title>
        <authorList>
            <person name="Zhang X."/>
            <person name="Li N."/>
        </authorList>
    </citation>
    <scope>NUCLEOTIDE SEQUENCE [LARGE SCALE GENOMIC DNA]</scope>
    <source>
        <strain evidence="1 2">SM1979</strain>
    </source>
</reference>
<protein>
    <submittedName>
        <fullName evidence="1">MSMEG_0570 family nitrogen starvation response protein</fullName>
    </submittedName>
</protein>
<gene>
    <name evidence="1" type="ORF">GFB49_15465</name>
</gene>
<evidence type="ECO:0000313" key="1">
    <source>
        <dbReference type="EMBL" id="MQQ09863.1"/>
    </source>
</evidence>
<evidence type="ECO:0000313" key="2">
    <source>
        <dbReference type="Proteomes" id="UP000444174"/>
    </source>
</evidence>